<reference evidence="2" key="2">
    <citation type="submission" date="2015-08" db="UniProtKB">
        <authorList>
            <consortium name="WormBaseParasite"/>
        </authorList>
    </citation>
    <scope>IDENTIFICATION</scope>
</reference>
<proteinExistence type="predicted"/>
<evidence type="ECO:0000313" key="2">
    <source>
        <dbReference type="WBParaSite" id="SVE_1998400.1"/>
    </source>
</evidence>
<keyword evidence="1" id="KW-1185">Reference proteome</keyword>
<accession>A0A0K0G5G7</accession>
<reference evidence="1" key="1">
    <citation type="submission" date="2014-07" db="EMBL/GenBank/DDBJ databases">
        <authorList>
            <person name="Martin A.A"/>
            <person name="De Silva N."/>
        </authorList>
    </citation>
    <scope>NUCLEOTIDE SEQUENCE</scope>
</reference>
<protein>
    <submittedName>
        <fullName evidence="2">Ovule protein</fullName>
    </submittedName>
</protein>
<dbReference type="AlphaFoldDB" id="A0A0K0G5G7"/>
<sequence>MDTKTTITQRNHSCDKYSTVVLLSGIFRIFIKRTSSIINLRVCLTVLGYVGPLSSFRILGQTGRVMFLSKLHQPLGLSMMAT</sequence>
<evidence type="ECO:0000313" key="1">
    <source>
        <dbReference type="Proteomes" id="UP000035680"/>
    </source>
</evidence>
<organism evidence="1 2">
    <name type="scientific">Strongyloides venezuelensis</name>
    <name type="common">Threadworm</name>
    <dbReference type="NCBI Taxonomy" id="75913"/>
    <lineage>
        <taxon>Eukaryota</taxon>
        <taxon>Metazoa</taxon>
        <taxon>Ecdysozoa</taxon>
        <taxon>Nematoda</taxon>
        <taxon>Chromadorea</taxon>
        <taxon>Rhabditida</taxon>
        <taxon>Tylenchina</taxon>
        <taxon>Panagrolaimomorpha</taxon>
        <taxon>Strongyloidoidea</taxon>
        <taxon>Strongyloididae</taxon>
        <taxon>Strongyloides</taxon>
    </lineage>
</organism>
<name>A0A0K0G5G7_STRVS</name>
<dbReference type="WBParaSite" id="SVE_1998400.1">
    <property type="protein sequence ID" value="SVE_1998400.1"/>
    <property type="gene ID" value="SVE_1998400"/>
</dbReference>
<dbReference type="Proteomes" id="UP000035680">
    <property type="component" value="Unassembled WGS sequence"/>
</dbReference>